<evidence type="ECO:0000313" key="3">
    <source>
        <dbReference type="EMBL" id="PCJ39659.1"/>
    </source>
</evidence>
<dbReference type="EMBL" id="NVWI01000013">
    <property type="protein sequence ID" value="PCJ39659.1"/>
    <property type="molecule type" value="Genomic_DNA"/>
</dbReference>
<dbReference type="Proteomes" id="UP000228987">
    <property type="component" value="Unassembled WGS sequence"/>
</dbReference>
<dbReference type="Gene3D" id="3.20.20.140">
    <property type="entry name" value="Metal-dependent hydrolases"/>
    <property type="match status" value="1"/>
</dbReference>
<dbReference type="InterPro" id="IPR032466">
    <property type="entry name" value="Metal_Hydrolase"/>
</dbReference>
<organism evidence="3 4">
    <name type="scientific">SAR86 cluster bacterium</name>
    <dbReference type="NCBI Taxonomy" id="2030880"/>
    <lineage>
        <taxon>Bacteria</taxon>
        <taxon>Pseudomonadati</taxon>
        <taxon>Pseudomonadota</taxon>
        <taxon>Gammaproteobacteria</taxon>
        <taxon>SAR86 cluster</taxon>
    </lineage>
</organism>
<feature type="transmembrane region" description="Helical" evidence="1">
    <location>
        <begin position="7"/>
        <end position="29"/>
    </location>
</feature>
<protein>
    <recommendedName>
        <fullName evidence="2">Amidohydrolase-related domain-containing protein</fullName>
    </recommendedName>
</protein>
<sequence>MSIKRVLIRTVYGFIILAVAASLALYIGYNRNLYVGNAETAGEIFIHGGMLFDAVDGAVVANPGIVLKEGIITCIGSSCEAPPSAVSIDATNLSILPGLVELHGHFLLATKDNDSLSTPAFIWNIVQARPDVRQKLLEAGITSFRSLGDPQDGILMIKDQLDSGELAGPRLFVAGPIFTAPGGHPTINGRDPIVDGFGWQMTFQSDSASVVRTEVARLATQGIDGVKAILHGRTSDDGEVLQATLSLSTLNAISEEARTNDFWVAVHVGQTSEHVVDAINAGATSIEHGVRGGNLISTEALELLVSKEIVYVPTLGREPLGHLNIPALDDAGVIIGVGTDTNNPEMSYGESYHLELSYLVDAGLSANSALLAATRNGAIGLRKSEQLGTIEEGKFADLILVNGEPWNDISELKSVEMVIQAGHIVVDKL</sequence>
<evidence type="ECO:0000313" key="4">
    <source>
        <dbReference type="Proteomes" id="UP000228987"/>
    </source>
</evidence>
<keyword evidence="1" id="KW-0812">Transmembrane</keyword>
<evidence type="ECO:0000256" key="1">
    <source>
        <dbReference type="SAM" id="Phobius"/>
    </source>
</evidence>
<dbReference type="AlphaFoldDB" id="A0A2A5C712"/>
<keyword evidence="1" id="KW-0472">Membrane</keyword>
<dbReference type="InterPro" id="IPR051781">
    <property type="entry name" value="Metallo-dep_Hydrolase"/>
</dbReference>
<proteinExistence type="predicted"/>
<dbReference type="PANTHER" id="PTHR43135:SF3">
    <property type="entry name" value="ALPHA-D-RIBOSE 1-METHYLPHOSPHONATE 5-TRIPHOSPHATE DIPHOSPHATASE"/>
    <property type="match status" value="1"/>
</dbReference>
<dbReference type="Pfam" id="PF01979">
    <property type="entry name" value="Amidohydro_1"/>
    <property type="match status" value="1"/>
</dbReference>
<reference evidence="4" key="1">
    <citation type="submission" date="2017-08" db="EMBL/GenBank/DDBJ databases">
        <title>A dynamic microbial community with high functional redundancy inhabits the cold, oxic subseafloor aquifer.</title>
        <authorList>
            <person name="Tully B.J."/>
            <person name="Wheat C.G."/>
            <person name="Glazer B.T."/>
            <person name="Huber J.A."/>
        </authorList>
    </citation>
    <scope>NUCLEOTIDE SEQUENCE [LARGE SCALE GENOMIC DNA]</scope>
</reference>
<dbReference type="InterPro" id="IPR011059">
    <property type="entry name" value="Metal-dep_hydrolase_composite"/>
</dbReference>
<gene>
    <name evidence="3" type="ORF">COA71_13540</name>
</gene>
<dbReference type="InterPro" id="IPR006680">
    <property type="entry name" value="Amidohydro-rel"/>
</dbReference>
<accession>A0A2A5C712</accession>
<keyword evidence="1" id="KW-1133">Transmembrane helix</keyword>
<feature type="domain" description="Amidohydrolase-related" evidence="2">
    <location>
        <begin position="95"/>
        <end position="425"/>
    </location>
</feature>
<dbReference type="GO" id="GO:0016810">
    <property type="term" value="F:hydrolase activity, acting on carbon-nitrogen (but not peptide) bonds"/>
    <property type="evidence" value="ECO:0007669"/>
    <property type="project" value="InterPro"/>
</dbReference>
<evidence type="ECO:0000259" key="2">
    <source>
        <dbReference type="Pfam" id="PF01979"/>
    </source>
</evidence>
<comment type="caution">
    <text evidence="3">The sequence shown here is derived from an EMBL/GenBank/DDBJ whole genome shotgun (WGS) entry which is preliminary data.</text>
</comment>
<name>A0A2A5C712_9GAMM</name>
<dbReference type="SUPFAM" id="SSF51338">
    <property type="entry name" value="Composite domain of metallo-dependent hydrolases"/>
    <property type="match status" value="1"/>
</dbReference>
<dbReference type="Gene3D" id="3.30.110.90">
    <property type="entry name" value="Amidohydrolase"/>
    <property type="match status" value="1"/>
</dbReference>
<dbReference type="PANTHER" id="PTHR43135">
    <property type="entry name" value="ALPHA-D-RIBOSE 1-METHYLPHOSPHONATE 5-TRIPHOSPHATE DIPHOSPHATASE"/>
    <property type="match status" value="1"/>
</dbReference>
<dbReference type="SUPFAM" id="SSF51556">
    <property type="entry name" value="Metallo-dependent hydrolases"/>
    <property type="match status" value="1"/>
</dbReference>
<dbReference type="Gene3D" id="1.20.58.520">
    <property type="entry name" value="Amidohydrolase"/>
    <property type="match status" value="1"/>
</dbReference>
<dbReference type="Gene3D" id="2.30.40.10">
    <property type="entry name" value="Urease, subunit C, domain 1"/>
    <property type="match status" value="2"/>
</dbReference>